<feature type="chain" id="PRO_5008089262" evidence="1">
    <location>
        <begin position="30"/>
        <end position="65"/>
    </location>
</feature>
<keyword evidence="2" id="KW-0614">Plasmid</keyword>
<geneLocation type="plasmid" evidence="2">
    <name>p251_like</name>
</geneLocation>
<evidence type="ECO:0000256" key="1">
    <source>
        <dbReference type="SAM" id="SignalP"/>
    </source>
</evidence>
<protein>
    <submittedName>
        <fullName evidence="2">Uncharacterized protein</fullName>
    </submittedName>
</protein>
<comment type="caution">
    <text evidence="2">The sequence shown here is derived from an EMBL/GenBank/DDBJ whole genome shotgun (WGS) entry which is preliminary data.</text>
</comment>
<dbReference type="AlphaFoldDB" id="A0A178J439"/>
<gene>
    <name evidence="2" type="ORF">AZ468_23695</name>
</gene>
<organism evidence="2 3">
    <name type="scientific">Vibrio europaeus</name>
    <dbReference type="NCBI Taxonomy" id="300876"/>
    <lineage>
        <taxon>Bacteria</taxon>
        <taxon>Pseudomonadati</taxon>
        <taxon>Pseudomonadota</taxon>
        <taxon>Gammaproteobacteria</taxon>
        <taxon>Vibrionales</taxon>
        <taxon>Vibrionaceae</taxon>
        <taxon>Vibrio</taxon>
        <taxon>Vibrio oreintalis group</taxon>
    </lineage>
</organism>
<sequence length="65" mass="7242">MVLTNPNTVMYLLPLIIMVLLTSCTSTQSSSTVESKVTCATDVENIHECPAHDDNEVEINVHYEF</sequence>
<evidence type="ECO:0000313" key="3">
    <source>
        <dbReference type="Proteomes" id="UP000094761"/>
    </source>
</evidence>
<evidence type="ECO:0000313" key="2">
    <source>
        <dbReference type="EMBL" id="OAM96700.1"/>
    </source>
</evidence>
<proteinExistence type="predicted"/>
<reference evidence="2 3" key="1">
    <citation type="submission" date="2016-03" db="EMBL/GenBank/DDBJ databases">
        <title>Draft genome sequence of the Vibrio tubiashii subs. europaeus.</title>
        <authorList>
            <person name="Spinard E."/>
            <person name="Dubert J."/>
            <person name="Nelson D.R."/>
            <person name="Barja J.L."/>
        </authorList>
    </citation>
    <scope>NUCLEOTIDE SEQUENCE [LARGE SCALE GENOMIC DNA]</scope>
    <source>
        <strain evidence="3">PP-638</strain>
        <plasmid evidence="2">p251_like</plasmid>
    </source>
</reference>
<feature type="signal peptide" evidence="1">
    <location>
        <begin position="1"/>
        <end position="29"/>
    </location>
</feature>
<accession>A0A178J439</accession>
<dbReference type="EMBL" id="LUAX01000008">
    <property type="protein sequence ID" value="OAM96700.1"/>
    <property type="molecule type" value="Genomic_DNA"/>
</dbReference>
<keyword evidence="1" id="KW-0732">Signal</keyword>
<dbReference type="Proteomes" id="UP000094761">
    <property type="component" value="Unassembled WGS sequence"/>
</dbReference>
<name>A0A178J439_9VIBR</name>